<evidence type="ECO:0000313" key="1">
    <source>
        <dbReference type="EMBL" id="JAH06594.1"/>
    </source>
</evidence>
<reference evidence="1" key="1">
    <citation type="submission" date="2014-11" db="EMBL/GenBank/DDBJ databases">
        <authorList>
            <person name="Amaro Gonzalez C."/>
        </authorList>
    </citation>
    <scope>NUCLEOTIDE SEQUENCE</scope>
</reference>
<dbReference type="EMBL" id="GBXM01101983">
    <property type="protein sequence ID" value="JAH06594.1"/>
    <property type="molecule type" value="Transcribed_RNA"/>
</dbReference>
<accession>A0A0E9PQ04</accession>
<sequence>MCPVNPFLKVKRFLQITELFALTYRNHPILCELDDHLFEVVSLFLCK</sequence>
<proteinExistence type="predicted"/>
<reference evidence="1" key="2">
    <citation type="journal article" date="2015" name="Fish Shellfish Immunol.">
        <title>Early steps in the European eel (Anguilla anguilla)-Vibrio vulnificus interaction in the gills: Role of the RtxA13 toxin.</title>
        <authorList>
            <person name="Callol A."/>
            <person name="Pajuelo D."/>
            <person name="Ebbesson L."/>
            <person name="Teles M."/>
            <person name="MacKenzie S."/>
            <person name="Amaro C."/>
        </authorList>
    </citation>
    <scope>NUCLEOTIDE SEQUENCE</scope>
</reference>
<protein>
    <submittedName>
        <fullName evidence="1">Uncharacterized protein</fullName>
    </submittedName>
</protein>
<organism evidence="1">
    <name type="scientific">Anguilla anguilla</name>
    <name type="common">European freshwater eel</name>
    <name type="synonym">Muraena anguilla</name>
    <dbReference type="NCBI Taxonomy" id="7936"/>
    <lineage>
        <taxon>Eukaryota</taxon>
        <taxon>Metazoa</taxon>
        <taxon>Chordata</taxon>
        <taxon>Craniata</taxon>
        <taxon>Vertebrata</taxon>
        <taxon>Euteleostomi</taxon>
        <taxon>Actinopterygii</taxon>
        <taxon>Neopterygii</taxon>
        <taxon>Teleostei</taxon>
        <taxon>Anguilliformes</taxon>
        <taxon>Anguillidae</taxon>
        <taxon>Anguilla</taxon>
    </lineage>
</organism>
<dbReference type="AlphaFoldDB" id="A0A0E9PQ04"/>
<name>A0A0E9PQ04_ANGAN</name>